<dbReference type="SUPFAM" id="SSF54695">
    <property type="entry name" value="POZ domain"/>
    <property type="match status" value="1"/>
</dbReference>
<feature type="region of interest" description="Disordered" evidence="1">
    <location>
        <begin position="244"/>
        <end position="278"/>
    </location>
</feature>
<gene>
    <name evidence="3" type="ORF">M409DRAFT_52973</name>
</gene>
<dbReference type="Proteomes" id="UP000799537">
    <property type="component" value="Unassembled WGS sequence"/>
</dbReference>
<dbReference type="InterPro" id="IPR011333">
    <property type="entry name" value="SKP1/BTB/POZ_sf"/>
</dbReference>
<dbReference type="PANTHER" id="PTHR47843:SF5">
    <property type="entry name" value="BTB_POZ DOMAIN PROTEIN"/>
    <property type="match status" value="1"/>
</dbReference>
<feature type="domain" description="BTB" evidence="2">
    <location>
        <begin position="26"/>
        <end position="93"/>
    </location>
</feature>
<reference evidence="3" key="1">
    <citation type="journal article" date="2020" name="Stud. Mycol.">
        <title>101 Dothideomycetes genomes: a test case for predicting lifestyles and emergence of pathogens.</title>
        <authorList>
            <person name="Haridas S."/>
            <person name="Albert R."/>
            <person name="Binder M."/>
            <person name="Bloem J."/>
            <person name="Labutti K."/>
            <person name="Salamov A."/>
            <person name="Andreopoulos B."/>
            <person name="Baker S."/>
            <person name="Barry K."/>
            <person name="Bills G."/>
            <person name="Bluhm B."/>
            <person name="Cannon C."/>
            <person name="Castanera R."/>
            <person name="Culley D."/>
            <person name="Daum C."/>
            <person name="Ezra D."/>
            <person name="Gonzalez J."/>
            <person name="Henrissat B."/>
            <person name="Kuo A."/>
            <person name="Liang C."/>
            <person name="Lipzen A."/>
            <person name="Lutzoni F."/>
            <person name="Magnuson J."/>
            <person name="Mondo S."/>
            <person name="Nolan M."/>
            <person name="Ohm R."/>
            <person name="Pangilinan J."/>
            <person name="Park H.-J."/>
            <person name="Ramirez L."/>
            <person name="Alfaro M."/>
            <person name="Sun H."/>
            <person name="Tritt A."/>
            <person name="Yoshinaga Y."/>
            <person name="Zwiers L.-H."/>
            <person name="Turgeon B."/>
            <person name="Goodwin S."/>
            <person name="Spatafora J."/>
            <person name="Crous P."/>
            <person name="Grigoriev I."/>
        </authorList>
    </citation>
    <scope>NUCLEOTIDE SEQUENCE</scope>
    <source>
        <strain evidence="3">ATCC 36951</strain>
    </source>
</reference>
<dbReference type="EMBL" id="ML993589">
    <property type="protein sequence ID" value="KAF2168997.1"/>
    <property type="molecule type" value="Genomic_DNA"/>
</dbReference>
<dbReference type="Gene3D" id="3.30.710.10">
    <property type="entry name" value="Potassium Channel Kv1.1, Chain A"/>
    <property type="match status" value="1"/>
</dbReference>
<dbReference type="Pfam" id="PF00651">
    <property type="entry name" value="BTB"/>
    <property type="match status" value="1"/>
</dbReference>
<organism evidence="3 4">
    <name type="scientific">Zasmidium cellare ATCC 36951</name>
    <dbReference type="NCBI Taxonomy" id="1080233"/>
    <lineage>
        <taxon>Eukaryota</taxon>
        <taxon>Fungi</taxon>
        <taxon>Dikarya</taxon>
        <taxon>Ascomycota</taxon>
        <taxon>Pezizomycotina</taxon>
        <taxon>Dothideomycetes</taxon>
        <taxon>Dothideomycetidae</taxon>
        <taxon>Mycosphaerellales</taxon>
        <taxon>Mycosphaerellaceae</taxon>
        <taxon>Zasmidium</taxon>
    </lineage>
</organism>
<sequence>MAGPRPESKDDFLQKLGEKVSDSQHADFTIVNCGLEYKVHKLVLGLHSNYFDRLFKSRFMEARHNRVVLEEDPKMAVKYMIDYFYKFDYEVDVSDVPFDYELWVSSHDQSYRSDLISRIASDDVSKPPYAALESALEAHAFVYTLADKYDIPNLKVLAKEKFRDEAFYCTGSLETLHLFLKIVPFVYEHTAPGETGLRSCIVEAWREKADWVNGDLGDQNLRDLIERLPDLGTDLFTSMVEVHQPPSKTGGWRARRRGQPTGTSMRGGLVNSRGYLRP</sequence>
<dbReference type="SMART" id="SM00225">
    <property type="entry name" value="BTB"/>
    <property type="match status" value="1"/>
</dbReference>
<proteinExistence type="predicted"/>
<dbReference type="AlphaFoldDB" id="A0A6A6CP01"/>
<keyword evidence="4" id="KW-1185">Reference proteome</keyword>
<dbReference type="OrthoDB" id="3646030at2759"/>
<dbReference type="InterPro" id="IPR000210">
    <property type="entry name" value="BTB/POZ_dom"/>
</dbReference>
<accession>A0A6A6CP01</accession>
<dbReference type="PROSITE" id="PS50097">
    <property type="entry name" value="BTB"/>
    <property type="match status" value="1"/>
</dbReference>
<dbReference type="RefSeq" id="XP_033669886.1">
    <property type="nucleotide sequence ID" value="XM_033812228.1"/>
</dbReference>
<evidence type="ECO:0000313" key="3">
    <source>
        <dbReference type="EMBL" id="KAF2168997.1"/>
    </source>
</evidence>
<evidence type="ECO:0000256" key="1">
    <source>
        <dbReference type="SAM" id="MobiDB-lite"/>
    </source>
</evidence>
<dbReference type="GeneID" id="54565500"/>
<dbReference type="PANTHER" id="PTHR47843">
    <property type="entry name" value="BTB DOMAIN-CONTAINING PROTEIN-RELATED"/>
    <property type="match status" value="1"/>
</dbReference>
<dbReference type="CDD" id="cd18186">
    <property type="entry name" value="BTB_POZ_ZBTB_KLHL-like"/>
    <property type="match status" value="1"/>
</dbReference>
<evidence type="ECO:0000259" key="2">
    <source>
        <dbReference type="PROSITE" id="PS50097"/>
    </source>
</evidence>
<name>A0A6A6CP01_ZASCE</name>
<evidence type="ECO:0000313" key="4">
    <source>
        <dbReference type="Proteomes" id="UP000799537"/>
    </source>
</evidence>
<protein>
    <recommendedName>
        <fullName evidence="2">BTB domain-containing protein</fullName>
    </recommendedName>
</protein>